<sequence>MNSAPISRLLPRRPLHRCLYAPHSPLPHPQLRPAHRSLRTPAPAHPRPPPEIEPQSLDPKAFDAPPRNPLDEIAIHRQEAARRAYHMKRIKRATIGLILSMIAPLIIIQFYDLPPPGDKKPKEPERTENKPPSPFNPSSWIKPDRADSPDEVTRSFQGKPVIITPGNKLVVKDSSPSSHTEATELVPTGTSSVPYFPKTIYLPTSPSSSASTSGDTTAPYTLLGLGIRTVSFLGIQVYVVGIYVKTSSLSTFQNSLINHINPAASALIPEEKEALRAALSDPEKSNEIWDAILRQRDPEGVEMALRVVPTRGTDFKHLQDGWMRGIAQRTGEVGRRQGMMLLQQRQERERERVGGQADGDGREVQEKKIRLPKPVDESEFEDESFGEAMRGFRALFAGRGKAGKGSVITFLRDGEGVLRGFFQKEGKEGEEEKFVRMGEVRDERVGRLVWLLYLGGKKVSSEPTRRSVVEGCLGIVERPVGTVEGRVE</sequence>
<proteinExistence type="predicted"/>
<dbReference type="InterPro" id="IPR016088">
    <property type="entry name" value="Chalcone_isomerase_3-sand"/>
</dbReference>
<dbReference type="Proteomes" id="UP000250266">
    <property type="component" value="Unassembled WGS sequence"/>
</dbReference>
<gene>
    <name evidence="4" type="ORF">K432DRAFT_401360</name>
</gene>
<accession>A0A8E2EHS2</accession>
<dbReference type="OrthoDB" id="18193at2759"/>
<dbReference type="InterPro" id="IPR036298">
    <property type="entry name" value="Chalcone_isomerase_sf"/>
</dbReference>
<protein>
    <recommendedName>
        <fullName evidence="3">Chalcone isomerase domain-containing protein</fullName>
    </recommendedName>
</protein>
<dbReference type="SUPFAM" id="SSF54626">
    <property type="entry name" value="Chalcone isomerase"/>
    <property type="match status" value="2"/>
</dbReference>
<dbReference type="Gene3D" id="3.50.70.10">
    <property type="match status" value="1"/>
</dbReference>
<evidence type="ECO:0000259" key="3">
    <source>
        <dbReference type="Pfam" id="PF16035"/>
    </source>
</evidence>
<evidence type="ECO:0000256" key="1">
    <source>
        <dbReference type="SAM" id="MobiDB-lite"/>
    </source>
</evidence>
<evidence type="ECO:0000313" key="5">
    <source>
        <dbReference type="Proteomes" id="UP000250266"/>
    </source>
</evidence>
<keyword evidence="2" id="KW-1133">Transmembrane helix</keyword>
<feature type="compositionally biased region" description="Basic and acidic residues" evidence="1">
    <location>
        <begin position="142"/>
        <end position="153"/>
    </location>
</feature>
<dbReference type="PANTHER" id="PTHR47284">
    <property type="entry name" value="FATTY-ACID-BINDING PROTEIN 2"/>
    <property type="match status" value="1"/>
</dbReference>
<organism evidence="4 5">
    <name type="scientific">Lepidopterella palustris CBS 459.81</name>
    <dbReference type="NCBI Taxonomy" id="1314670"/>
    <lineage>
        <taxon>Eukaryota</taxon>
        <taxon>Fungi</taxon>
        <taxon>Dikarya</taxon>
        <taxon>Ascomycota</taxon>
        <taxon>Pezizomycotina</taxon>
        <taxon>Dothideomycetes</taxon>
        <taxon>Pleosporomycetidae</taxon>
        <taxon>Mytilinidiales</taxon>
        <taxon>Argynnaceae</taxon>
        <taxon>Lepidopterella</taxon>
    </lineage>
</organism>
<feature type="transmembrane region" description="Helical" evidence="2">
    <location>
        <begin position="93"/>
        <end position="111"/>
    </location>
</feature>
<dbReference type="InterPro" id="IPR016087">
    <property type="entry name" value="Chalcone_isomerase"/>
</dbReference>
<dbReference type="PANTHER" id="PTHR47284:SF3">
    <property type="entry name" value="FATTY-ACID-BINDING PROTEIN 2"/>
    <property type="match status" value="1"/>
</dbReference>
<feature type="domain" description="Chalcone isomerase" evidence="3">
    <location>
        <begin position="219"/>
        <end position="469"/>
    </location>
</feature>
<keyword evidence="5" id="KW-1185">Reference proteome</keyword>
<name>A0A8E2EHS2_9PEZI</name>
<keyword evidence="2" id="KW-0472">Membrane</keyword>
<feature type="compositionally biased region" description="Basic and acidic residues" evidence="1">
    <location>
        <begin position="117"/>
        <end position="129"/>
    </location>
</feature>
<dbReference type="EMBL" id="KV744842">
    <property type="protein sequence ID" value="OCK84237.1"/>
    <property type="molecule type" value="Genomic_DNA"/>
</dbReference>
<evidence type="ECO:0000256" key="2">
    <source>
        <dbReference type="SAM" id="Phobius"/>
    </source>
</evidence>
<dbReference type="Pfam" id="PF16035">
    <property type="entry name" value="Chalcone_2"/>
    <property type="match status" value="1"/>
</dbReference>
<dbReference type="AlphaFoldDB" id="A0A8E2EHS2"/>
<feature type="region of interest" description="Disordered" evidence="1">
    <location>
        <begin position="21"/>
        <end position="68"/>
    </location>
</feature>
<reference evidence="4 5" key="1">
    <citation type="journal article" date="2016" name="Nat. Commun.">
        <title>Ectomycorrhizal ecology is imprinted in the genome of the dominant symbiotic fungus Cenococcum geophilum.</title>
        <authorList>
            <consortium name="DOE Joint Genome Institute"/>
            <person name="Peter M."/>
            <person name="Kohler A."/>
            <person name="Ohm R.A."/>
            <person name="Kuo A."/>
            <person name="Krutzmann J."/>
            <person name="Morin E."/>
            <person name="Arend M."/>
            <person name="Barry K.W."/>
            <person name="Binder M."/>
            <person name="Choi C."/>
            <person name="Clum A."/>
            <person name="Copeland A."/>
            <person name="Grisel N."/>
            <person name="Haridas S."/>
            <person name="Kipfer T."/>
            <person name="LaButti K."/>
            <person name="Lindquist E."/>
            <person name="Lipzen A."/>
            <person name="Maire R."/>
            <person name="Meier B."/>
            <person name="Mihaltcheva S."/>
            <person name="Molinier V."/>
            <person name="Murat C."/>
            <person name="Poggeler S."/>
            <person name="Quandt C.A."/>
            <person name="Sperisen C."/>
            <person name="Tritt A."/>
            <person name="Tisserant E."/>
            <person name="Crous P.W."/>
            <person name="Henrissat B."/>
            <person name="Nehls U."/>
            <person name="Egli S."/>
            <person name="Spatafora J.W."/>
            <person name="Grigoriev I.V."/>
            <person name="Martin F.M."/>
        </authorList>
    </citation>
    <scope>NUCLEOTIDE SEQUENCE [LARGE SCALE GENOMIC DNA]</scope>
    <source>
        <strain evidence="4 5">CBS 459.81</strain>
    </source>
</reference>
<feature type="compositionally biased region" description="Pro residues" evidence="1">
    <location>
        <begin position="43"/>
        <end position="52"/>
    </location>
</feature>
<feature type="region of interest" description="Disordered" evidence="1">
    <location>
        <begin position="116"/>
        <end position="153"/>
    </location>
</feature>
<evidence type="ECO:0000313" key="4">
    <source>
        <dbReference type="EMBL" id="OCK84237.1"/>
    </source>
</evidence>
<keyword evidence="2" id="KW-0812">Transmembrane</keyword>
<dbReference type="GO" id="GO:0016872">
    <property type="term" value="F:intramolecular lyase activity"/>
    <property type="evidence" value="ECO:0007669"/>
    <property type="project" value="InterPro"/>
</dbReference>